<dbReference type="InterPro" id="IPR032076">
    <property type="entry name" value="TTC5_OB"/>
</dbReference>
<feature type="repeat" description="TPR" evidence="1">
    <location>
        <begin position="128"/>
        <end position="161"/>
    </location>
</feature>
<dbReference type="SUPFAM" id="SSF48452">
    <property type="entry name" value="TPR-like"/>
    <property type="match status" value="2"/>
</dbReference>
<keyword evidence="3" id="KW-1185">Reference proteome</keyword>
<name>A0A914ZVM2_PARUN</name>
<evidence type="ECO:0000313" key="3">
    <source>
        <dbReference type="Proteomes" id="UP000887569"/>
    </source>
</evidence>
<dbReference type="InterPro" id="IPR038645">
    <property type="entry name" value="TTC5_OB_sf"/>
</dbReference>
<evidence type="ECO:0000256" key="1">
    <source>
        <dbReference type="PROSITE-ProRule" id="PRU00339"/>
    </source>
</evidence>
<organism evidence="3 4">
    <name type="scientific">Parascaris univalens</name>
    <name type="common">Nematode worm</name>
    <dbReference type="NCBI Taxonomy" id="6257"/>
    <lineage>
        <taxon>Eukaryota</taxon>
        <taxon>Metazoa</taxon>
        <taxon>Ecdysozoa</taxon>
        <taxon>Nematoda</taxon>
        <taxon>Chromadorea</taxon>
        <taxon>Rhabditida</taxon>
        <taxon>Spirurina</taxon>
        <taxon>Ascaridomorpha</taxon>
        <taxon>Ascaridoidea</taxon>
        <taxon>Ascarididae</taxon>
        <taxon>Parascaris</taxon>
    </lineage>
</organism>
<dbReference type="AlphaFoldDB" id="A0A914ZVM2"/>
<dbReference type="Gene3D" id="2.40.50.550">
    <property type="match status" value="1"/>
</dbReference>
<dbReference type="SMART" id="SM00028">
    <property type="entry name" value="TPR"/>
    <property type="match status" value="2"/>
</dbReference>
<dbReference type="PROSITE" id="PS50005">
    <property type="entry name" value="TPR"/>
    <property type="match status" value="1"/>
</dbReference>
<feature type="domain" description="Tetratricopeptide repeat protein 5 OB fold" evidence="2">
    <location>
        <begin position="346"/>
        <end position="465"/>
    </location>
</feature>
<proteinExistence type="predicted"/>
<accession>A0A914ZVM2</accession>
<evidence type="ECO:0000313" key="4">
    <source>
        <dbReference type="WBParaSite" id="PgB25_g010_t03"/>
    </source>
</evidence>
<dbReference type="Gene3D" id="1.25.40.10">
    <property type="entry name" value="Tetratricopeptide repeat domain"/>
    <property type="match status" value="1"/>
</dbReference>
<dbReference type="InterPro" id="IPR019734">
    <property type="entry name" value="TPR_rpt"/>
</dbReference>
<dbReference type="InterPro" id="IPR011990">
    <property type="entry name" value="TPR-like_helical_dom_sf"/>
</dbReference>
<sequence length="473" mass="53707">MRILVDLCGVGVIAVHFILRDWTAYHLNRVKKRFAAMDALNEKIREAEQFRDRYYEYHPGSKFADKSKAVREKVIPLLQDIPLEIRGSSSLSAEHSLLCGRILNICMEYDPKCEKHLTQAVKLNPYLAEAWKELGECLWKKNDHEAAIDCFKKSLSRERTAKCMCALSSALRQHALMTTDKKKRDEMREEAARLCAEAVRVDSDSGTAWHALGNSHLTDFFAKGQIDEQIMKNAREAYEKALTLGDEYLSADLHLNYATALKFDQDYRKCLEHLHIACTRDPEFFDAKERYEGLCIFLARLSEAVERKGKLKTKRLLEFQKSLSQIEPNRSRAISMRLADGEKRTLKEADFGSIREGLNEDVVIVGKVVGVVPNPDAIPFAFVGCDKNGTCLAFTVYNFSQNFGMIIGDLFSLADPFVIDVDVNEIHCGRLSADHRIKFRAVRIQSPHVLLKNGKRMSLDCVAPCEIASTYTL</sequence>
<dbReference type="Proteomes" id="UP000887569">
    <property type="component" value="Unplaced"/>
</dbReference>
<keyword evidence="1" id="KW-0802">TPR repeat</keyword>
<dbReference type="Pfam" id="PF16669">
    <property type="entry name" value="TTC5_OB"/>
    <property type="match status" value="1"/>
</dbReference>
<evidence type="ECO:0000259" key="2">
    <source>
        <dbReference type="Pfam" id="PF16669"/>
    </source>
</evidence>
<dbReference type="Pfam" id="PF00515">
    <property type="entry name" value="TPR_1"/>
    <property type="match status" value="1"/>
</dbReference>
<reference evidence="4" key="1">
    <citation type="submission" date="2022-11" db="UniProtKB">
        <authorList>
            <consortium name="WormBaseParasite"/>
        </authorList>
    </citation>
    <scope>IDENTIFICATION</scope>
</reference>
<protein>
    <submittedName>
        <fullName evidence="4">Tetratricopeptide repeat protein 5 OB fold domain-containing protein</fullName>
    </submittedName>
</protein>
<dbReference type="WBParaSite" id="PgB25_g010_t03">
    <property type="protein sequence ID" value="PgB25_g010_t03"/>
    <property type="gene ID" value="PgB25_g010"/>
</dbReference>